<dbReference type="GO" id="GO:0016787">
    <property type="term" value="F:hydrolase activity"/>
    <property type="evidence" value="ECO:0007669"/>
    <property type="project" value="UniProtKB-KW"/>
</dbReference>
<dbReference type="Gene3D" id="3.40.50.1000">
    <property type="entry name" value="HAD superfamily/HAD-like"/>
    <property type="match status" value="1"/>
</dbReference>
<dbReference type="Proteomes" id="UP001596254">
    <property type="component" value="Unassembled WGS sequence"/>
</dbReference>
<dbReference type="SUPFAM" id="SSF56784">
    <property type="entry name" value="HAD-like"/>
    <property type="match status" value="1"/>
</dbReference>
<name>A0ABW1SQE4_9LACO</name>
<gene>
    <name evidence="1" type="ORF">ACFP1G_02410</name>
</gene>
<evidence type="ECO:0000313" key="1">
    <source>
        <dbReference type="EMBL" id="MFC6206332.1"/>
    </source>
</evidence>
<dbReference type="InterPro" id="IPR023214">
    <property type="entry name" value="HAD_sf"/>
</dbReference>
<proteinExistence type="predicted"/>
<comment type="caution">
    <text evidence="1">The sequence shown here is derived from an EMBL/GenBank/DDBJ whole genome shotgun (WGS) entry which is preliminary data.</text>
</comment>
<accession>A0ABW1SQE4</accession>
<dbReference type="NCBIfam" id="TIGR01484">
    <property type="entry name" value="HAD-SF-IIB"/>
    <property type="match status" value="1"/>
</dbReference>
<dbReference type="EMBL" id="JBHSSK010000007">
    <property type="protein sequence ID" value="MFC6206332.1"/>
    <property type="molecule type" value="Genomic_DNA"/>
</dbReference>
<sequence>MELKSRFMEANDMYKIITSDLDETLLRKDGSISQQNIDAIAQATARGVKFVPNTGRNFLTVQPLLKQLGLAQQAGEYVISFNGGAVIENQGNRVVLSNEMPYTEAKRVFELFTAFDVDVHVYTLDHLYIYRPREDDEAYLQTRGVAFTEFDGDFSQFKDDHVMKVIAMNPDMTVRRAANDRIQAEFADINTAYSSGIYIEVNHGGVDKGNAILELGEQLGVSADEIMAIGDNDNDLPMLRKVGLPVSVQNGIPAVKEVATYVTPHDYECGVADAINKFVLNN</sequence>
<reference evidence="2" key="1">
    <citation type="journal article" date="2019" name="Int. J. Syst. Evol. Microbiol.">
        <title>The Global Catalogue of Microorganisms (GCM) 10K type strain sequencing project: providing services to taxonomists for standard genome sequencing and annotation.</title>
        <authorList>
            <consortium name="The Broad Institute Genomics Platform"/>
            <consortium name="The Broad Institute Genome Sequencing Center for Infectious Disease"/>
            <person name="Wu L."/>
            <person name="Ma J."/>
        </authorList>
    </citation>
    <scope>NUCLEOTIDE SEQUENCE [LARGE SCALE GENOMIC DNA]</scope>
    <source>
        <strain evidence="2">CCM 8905</strain>
    </source>
</reference>
<dbReference type="CDD" id="cd07516">
    <property type="entry name" value="HAD_Pase"/>
    <property type="match status" value="1"/>
</dbReference>
<dbReference type="SFLD" id="SFLDS00003">
    <property type="entry name" value="Haloacid_Dehalogenase"/>
    <property type="match status" value="1"/>
</dbReference>
<dbReference type="Gene3D" id="3.30.1240.10">
    <property type="match status" value="1"/>
</dbReference>
<evidence type="ECO:0000313" key="2">
    <source>
        <dbReference type="Proteomes" id="UP001596254"/>
    </source>
</evidence>
<dbReference type="PANTHER" id="PTHR10000:SF8">
    <property type="entry name" value="HAD SUPERFAMILY HYDROLASE-LIKE, TYPE 3"/>
    <property type="match status" value="1"/>
</dbReference>
<dbReference type="InterPro" id="IPR006379">
    <property type="entry name" value="HAD-SF_hydro_IIB"/>
</dbReference>
<dbReference type="PANTHER" id="PTHR10000">
    <property type="entry name" value="PHOSPHOSERINE PHOSPHATASE"/>
    <property type="match status" value="1"/>
</dbReference>
<keyword evidence="1" id="KW-0378">Hydrolase</keyword>
<dbReference type="InterPro" id="IPR036412">
    <property type="entry name" value="HAD-like_sf"/>
</dbReference>
<organism evidence="1 2">
    <name type="scientific">Levilactobacillus tongjiangensis</name>
    <dbReference type="NCBI Taxonomy" id="2486023"/>
    <lineage>
        <taxon>Bacteria</taxon>
        <taxon>Bacillati</taxon>
        <taxon>Bacillota</taxon>
        <taxon>Bacilli</taxon>
        <taxon>Lactobacillales</taxon>
        <taxon>Lactobacillaceae</taxon>
        <taxon>Levilactobacillus</taxon>
    </lineage>
</organism>
<keyword evidence="2" id="KW-1185">Reference proteome</keyword>
<dbReference type="SFLD" id="SFLDG01140">
    <property type="entry name" value="C2.B:_Phosphomannomutase_and_P"/>
    <property type="match status" value="1"/>
</dbReference>
<dbReference type="Pfam" id="PF08282">
    <property type="entry name" value="Hydrolase_3"/>
    <property type="match status" value="1"/>
</dbReference>
<dbReference type="EC" id="3.1.3.-" evidence="1"/>
<dbReference type="RefSeq" id="WP_382338609.1">
    <property type="nucleotide sequence ID" value="NZ_JBHSSK010000007.1"/>
</dbReference>
<dbReference type="NCBIfam" id="TIGR00099">
    <property type="entry name" value="Cof-subfamily"/>
    <property type="match status" value="1"/>
</dbReference>
<dbReference type="InterPro" id="IPR000150">
    <property type="entry name" value="Cof"/>
</dbReference>
<protein>
    <submittedName>
        <fullName evidence="1">Cof-type HAD-IIB family hydrolase</fullName>
        <ecNumber evidence="1">3.1.3.-</ecNumber>
    </submittedName>
</protein>